<evidence type="ECO:0000313" key="6">
    <source>
        <dbReference type="Proteomes" id="UP000553632"/>
    </source>
</evidence>
<feature type="chain" id="PRO_5036205749" evidence="1">
    <location>
        <begin position="33"/>
        <end position="186"/>
    </location>
</feature>
<dbReference type="EMBL" id="JABANM010020331">
    <property type="protein sequence ID" value="KAF4723011.1"/>
    <property type="molecule type" value="Genomic_DNA"/>
</dbReference>
<feature type="signal peptide" evidence="1">
    <location>
        <begin position="1"/>
        <end position="32"/>
    </location>
</feature>
<comment type="caution">
    <text evidence="4">The sequence shown here is derived from an EMBL/GenBank/DDBJ whole genome shotgun (WGS) entry which is preliminary data.</text>
</comment>
<dbReference type="AlphaFoldDB" id="A0A7J6S5N9"/>
<gene>
    <name evidence="2" type="ORF">FOZ60_001094</name>
    <name evidence="3" type="ORF">FOZ62_031921</name>
    <name evidence="4" type="ORF">FOZ63_029151</name>
</gene>
<dbReference type="Proteomes" id="UP000541610">
    <property type="component" value="Unassembled WGS sequence"/>
</dbReference>
<evidence type="ECO:0000313" key="3">
    <source>
        <dbReference type="EMBL" id="KAF4723011.1"/>
    </source>
</evidence>
<keyword evidence="1" id="KW-0732">Signal</keyword>
<dbReference type="EMBL" id="JABANO010020602">
    <property type="protein sequence ID" value="KAF4728218.1"/>
    <property type="molecule type" value="Genomic_DNA"/>
</dbReference>
<evidence type="ECO:0000313" key="4">
    <source>
        <dbReference type="EMBL" id="KAF4728218.1"/>
    </source>
</evidence>
<proteinExistence type="predicted"/>
<evidence type="ECO:0000313" key="5">
    <source>
        <dbReference type="Proteomes" id="UP000541610"/>
    </source>
</evidence>
<name>A0A7J6S5N9_PEROL</name>
<evidence type="ECO:0000256" key="1">
    <source>
        <dbReference type="SAM" id="SignalP"/>
    </source>
</evidence>
<reference evidence="5 6" key="1">
    <citation type="submission" date="2020-04" db="EMBL/GenBank/DDBJ databases">
        <title>Perkinsus olseni comparative genomics.</title>
        <authorList>
            <person name="Bogema D.R."/>
        </authorList>
    </citation>
    <scope>NUCLEOTIDE SEQUENCE [LARGE SCALE GENOMIC DNA]</scope>
    <source>
        <strain evidence="2">00978-12</strain>
        <strain evidence="3">ATCC PRA-205</strain>
        <strain evidence="4 6">ATCC PRA-207</strain>
    </source>
</reference>
<keyword evidence="6" id="KW-1185">Reference proteome</keyword>
<evidence type="ECO:0000313" key="2">
    <source>
        <dbReference type="EMBL" id="KAF4689822.1"/>
    </source>
</evidence>
<sequence>MSFSASNRLVHDNITLMYLIPTVLLFLPVVAQQQPNNQDSPAFGLPSPPFGPINGEVHPLWVWLTAQIQDLASSLADNGADIPQALAAVVEDRDDPFWAWLATQMDNDLSSLAIDDTVIQPVLTRAAENNEDPLYMWLAAEVFANLRSPTTGDTDPSLRRRAIEAKPRRNHVLEWLETFFDAFRLF</sequence>
<protein>
    <submittedName>
        <fullName evidence="4">Uncharacterized protein</fullName>
    </submittedName>
</protein>
<organism evidence="4 6">
    <name type="scientific">Perkinsus olseni</name>
    <name type="common">Perkinsus atlanticus</name>
    <dbReference type="NCBI Taxonomy" id="32597"/>
    <lineage>
        <taxon>Eukaryota</taxon>
        <taxon>Sar</taxon>
        <taxon>Alveolata</taxon>
        <taxon>Perkinsozoa</taxon>
        <taxon>Perkinsea</taxon>
        <taxon>Perkinsida</taxon>
        <taxon>Perkinsidae</taxon>
        <taxon>Perkinsus</taxon>
    </lineage>
</organism>
<dbReference type="Proteomes" id="UP000553632">
    <property type="component" value="Unassembled WGS sequence"/>
</dbReference>
<accession>A0A7J6S5N9</accession>
<dbReference type="EMBL" id="JABANP010000114">
    <property type="protein sequence ID" value="KAF4689822.1"/>
    <property type="molecule type" value="Genomic_DNA"/>
</dbReference>
<dbReference type="Proteomes" id="UP000574390">
    <property type="component" value="Unassembled WGS sequence"/>
</dbReference>